<feature type="region of interest" description="Disordered" evidence="10">
    <location>
        <begin position="251"/>
        <end position="271"/>
    </location>
</feature>
<comment type="function">
    <text evidence="9">Essential cell division protein. May link together the upstream cell division proteins, which are predominantly cytoplasmic, with the downstream cell division proteins, which are predominantly periplasmic. May control correct divisome assembly.</text>
</comment>
<evidence type="ECO:0000256" key="1">
    <source>
        <dbReference type="ARBA" id="ARBA00004370"/>
    </source>
</evidence>
<keyword evidence="7 9" id="KW-0472">Membrane</keyword>
<keyword evidence="2 9" id="KW-1003">Cell membrane</keyword>
<comment type="similarity">
    <text evidence="9">Belongs to the FtsQ/DivIB family. FtsQ subfamily.</text>
</comment>
<dbReference type="Gene3D" id="3.40.50.11690">
    <property type="entry name" value="Cell division protein FtsQ/DivIB"/>
    <property type="match status" value="1"/>
</dbReference>
<dbReference type="InterPro" id="IPR005548">
    <property type="entry name" value="Cell_div_FtsQ/DivIB_C"/>
</dbReference>
<dbReference type="InterPro" id="IPR026579">
    <property type="entry name" value="FtsQ"/>
</dbReference>
<reference evidence="12 13" key="1">
    <citation type="submission" date="2024-02" db="EMBL/GenBank/DDBJ databases">
        <title>Genome sequence of Aquincola sp. MAHUQ-54.</title>
        <authorList>
            <person name="Huq M.A."/>
        </authorList>
    </citation>
    <scope>NUCLEOTIDE SEQUENCE [LARGE SCALE GENOMIC DNA]</scope>
    <source>
        <strain evidence="12 13">MAHUQ-54</strain>
    </source>
</reference>
<gene>
    <name evidence="9" type="primary">ftsQ</name>
    <name evidence="12" type="ORF">V4F39_13110</name>
</gene>
<dbReference type="EMBL" id="JAZIBG010000028">
    <property type="protein sequence ID" value="MEF7614855.1"/>
    <property type="molecule type" value="Genomic_DNA"/>
</dbReference>
<evidence type="ECO:0000256" key="8">
    <source>
        <dbReference type="ARBA" id="ARBA00023306"/>
    </source>
</evidence>
<dbReference type="PANTHER" id="PTHR35851:SF1">
    <property type="entry name" value="CELL DIVISION PROTEIN FTSQ"/>
    <property type="match status" value="1"/>
</dbReference>
<keyword evidence="8 9" id="KW-0131">Cell cycle</keyword>
<keyword evidence="4 9" id="KW-0132">Cell division</keyword>
<dbReference type="Pfam" id="PF08478">
    <property type="entry name" value="POTRA_1"/>
    <property type="match status" value="1"/>
</dbReference>
<dbReference type="Gene3D" id="3.10.20.310">
    <property type="entry name" value="membrane protein fhac"/>
    <property type="match status" value="1"/>
</dbReference>
<keyword evidence="5 9" id="KW-0812">Transmembrane</keyword>
<organism evidence="12 13">
    <name type="scientific">Aquincola agrisoli</name>
    <dbReference type="NCBI Taxonomy" id="3119538"/>
    <lineage>
        <taxon>Bacteria</taxon>
        <taxon>Pseudomonadati</taxon>
        <taxon>Pseudomonadota</taxon>
        <taxon>Betaproteobacteria</taxon>
        <taxon>Burkholderiales</taxon>
        <taxon>Sphaerotilaceae</taxon>
        <taxon>Aquincola</taxon>
    </lineage>
</organism>
<dbReference type="InterPro" id="IPR045335">
    <property type="entry name" value="FtsQ_C_sf"/>
</dbReference>
<proteinExistence type="inferred from homology"/>
<evidence type="ECO:0000313" key="13">
    <source>
        <dbReference type="Proteomes" id="UP001336250"/>
    </source>
</evidence>
<protein>
    <recommendedName>
        <fullName evidence="9">Cell division protein FtsQ</fullName>
    </recommendedName>
</protein>
<evidence type="ECO:0000256" key="7">
    <source>
        <dbReference type="ARBA" id="ARBA00023136"/>
    </source>
</evidence>
<dbReference type="GO" id="GO:0005886">
    <property type="term" value="C:plasma membrane"/>
    <property type="evidence" value="ECO:0007669"/>
    <property type="project" value="UniProtKB-SubCell"/>
</dbReference>
<dbReference type="GO" id="GO:0043093">
    <property type="term" value="P:FtsZ-dependent cytokinesis"/>
    <property type="evidence" value="ECO:0007669"/>
    <property type="project" value="UniProtKB-UniRule"/>
</dbReference>
<keyword evidence="6 9" id="KW-1133">Transmembrane helix</keyword>
<keyword evidence="3 9" id="KW-0997">Cell inner membrane</keyword>
<dbReference type="PROSITE" id="PS51779">
    <property type="entry name" value="POTRA"/>
    <property type="match status" value="1"/>
</dbReference>
<accession>A0AAW9QIH2</accession>
<dbReference type="InterPro" id="IPR013685">
    <property type="entry name" value="POTRA_FtsQ_type"/>
</dbReference>
<evidence type="ECO:0000256" key="4">
    <source>
        <dbReference type="ARBA" id="ARBA00022618"/>
    </source>
</evidence>
<name>A0AAW9QIH2_9BURK</name>
<evidence type="ECO:0000313" key="12">
    <source>
        <dbReference type="EMBL" id="MEF7614855.1"/>
    </source>
</evidence>
<sequence>MNLPLPNDVRLTNAVANTVFVLAGLVLAAAALAWVARQPVFTLRGIVVDGDLARSSVATIRANAMPQLAGNFFSINLAAARAAFETVPWVRQAVVRRVWPNRLAVTLAEHEAAALWEDEAGDQRLVNVQGEVFEANLGDVEDDGLPTLSGPEGSSARLLALYRRLSPALEPLGSPLVALRQSGRGSLKAELDSGAAIEIGRGTDDAVVERAQRFVRTLPQVMAQYPGRALEYADLRHADAYALRIEGVSTLAVPPPPARPKPAPRPAARQR</sequence>
<evidence type="ECO:0000256" key="2">
    <source>
        <dbReference type="ARBA" id="ARBA00022475"/>
    </source>
</evidence>
<feature type="compositionally biased region" description="Pro residues" evidence="10">
    <location>
        <begin position="253"/>
        <end position="265"/>
    </location>
</feature>
<evidence type="ECO:0000256" key="5">
    <source>
        <dbReference type="ARBA" id="ARBA00022692"/>
    </source>
</evidence>
<dbReference type="RefSeq" id="WP_332289926.1">
    <property type="nucleotide sequence ID" value="NZ_JAZIBG010000028.1"/>
</dbReference>
<evidence type="ECO:0000259" key="11">
    <source>
        <dbReference type="PROSITE" id="PS51779"/>
    </source>
</evidence>
<comment type="subunit">
    <text evidence="9">Part of a complex composed of FtsB, FtsL and FtsQ.</text>
</comment>
<dbReference type="InterPro" id="IPR034746">
    <property type="entry name" value="POTRA"/>
</dbReference>
<keyword evidence="13" id="KW-1185">Reference proteome</keyword>
<dbReference type="AlphaFoldDB" id="A0AAW9QIH2"/>
<dbReference type="GO" id="GO:0090529">
    <property type="term" value="P:cell septum assembly"/>
    <property type="evidence" value="ECO:0007669"/>
    <property type="project" value="InterPro"/>
</dbReference>
<dbReference type="PANTHER" id="PTHR35851">
    <property type="entry name" value="CELL DIVISION PROTEIN FTSQ"/>
    <property type="match status" value="1"/>
</dbReference>
<dbReference type="HAMAP" id="MF_00911">
    <property type="entry name" value="FtsQ_subfam"/>
    <property type="match status" value="1"/>
</dbReference>
<feature type="transmembrane region" description="Helical" evidence="9">
    <location>
        <begin position="14"/>
        <end position="36"/>
    </location>
</feature>
<comment type="caution">
    <text evidence="12">The sequence shown here is derived from an EMBL/GenBank/DDBJ whole genome shotgun (WGS) entry which is preliminary data.</text>
</comment>
<evidence type="ECO:0000256" key="6">
    <source>
        <dbReference type="ARBA" id="ARBA00022989"/>
    </source>
</evidence>
<evidence type="ECO:0000256" key="3">
    <source>
        <dbReference type="ARBA" id="ARBA00022519"/>
    </source>
</evidence>
<dbReference type="Pfam" id="PF03799">
    <property type="entry name" value="FtsQ_DivIB_C"/>
    <property type="match status" value="1"/>
</dbReference>
<comment type="subcellular location">
    <subcellularLocation>
        <location evidence="9">Cell inner membrane</location>
        <topology evidence="9">Single-pass type II membrane protein</topology>
    </subcellularLocation>
    <subcellularLocation>
        <location evidence="1">Membrane</location>
    </subcellularLocation>
    <text evidence="9">Localizes to the division septum.</text>
</comment>
<dbReference type="Proteomes" id="UP001336250">
    <property type="component" value="Unassembled WGS sequence"/>
</dbReference>
<evidence type="ECO:0000256" key="10">
    <source>
        <dbReference type="SAM" id="MobiDB-lite"/>
    </source>
</evidence>
<evidence type="ECO:0000256" key="9">
    <source>
        <dbReference type="HAMAP-Rule" id="MF_00911"/>
    </source>
</evidence>
<dbReference type="GO" id="GO:0032153">
    <property type="term" value="C:cell division site"/>
    <property type="evidence" value="ECO:0007669"/>
    <property type="project" value="UniProtKB-UniRule"/>
</dbReference>
<feature type="domain" description="POTRA" evidence="11">
    <location>
        <begin position="41"/>
        <end position="110"/>
    </location>
</feature>